<feature type="compositionally biased region" description="Pro residues" evidence="1">
    <location>
        <begin position="175"/>
        <end position="186"/>
    </location>
</feature>
<sequence length="1821" mass="184978">MPPDRRLTAPADDAARSAAVADTSSASRLPPLPPLPTPSAGGAHSPLLHAAAGAGAESGRSPRRRPSTAPSAAPSAMTAAATRPPPANAATGSSRRPGRGGSVTAPSLPPPHQPGTPRARPAERPRSTSQEPQVGLPETMRGDVRDASRSPRQPLPAGATAAGTPMAARAGTIVPAPPPASTPPMPTTTAARGPSNARPPADALAWPVPASRSGARSHGAPSLAQPAFLPPPAAAAAAAPAMAYAPSQRGRPELLPPLATTTAPTITPEASSAPAAASPAVSTLHARTPHLTSAPDRPPTDGATWPTHVPQGARTAPHADAAATAEPASRSVSTRPARIDVRAAPRHAAANPRSAREYAERSASSHAGAGTGGGGGVRSARLTSHVEPHAHAYMAAAHHPYAPGMVEPDPYAAAAGHPQHGYAPSHAYGSSQYDPGQYGSSQYGHAHAHEMAATHHGGHPAPMTHDPWLDSGLYGHPLHGYAPHASYASYPPQHAVLQSPQHRYHAYHAVEDPGYLYMVGPGAPGASGGGGGGGYGYDRRPPHPHDLAYMGRMPTHAPPINDLRYGDPRAAAPYGYHRDAMPPHGATDAAAAAAAAAVTAAGGGASGAYAFGGRHAGHPMHPDHPAMVYSPHAASGYALPDPEAGGHAPAPPMAPSHGHGYSDAARPPAHPASATRPAYPPHAVAARAAHPGHRDDHGVVAAVLPAGAAAAMAPGLPGYAMPAPAPDDVGPTRSAETSRRSAAHGYGQGGHGVGPPPVPSVPSSPSRLADRHASSRAPVLTEPAATGARLDAPSHHPAAPSPAQRSDHGRATAALEAGTGMAAAAATPRPAAPSGAVGVYAPTSDAPVRRPDGGSEPERPSPRLSEPRTRSSVPRGASAISATIAPTDARKAPSAPATAVGSRPSAAPWPAAPLAGPVSAAPIATSAPIPLRAAARTEAAPALAALGLDPARRPASQPLPPGPSWSPMTGTVPAPPQPQLRPAPTPTPTPRDAGAGVTSVASFRPPSPQWPGDTQGVRTATSPPRRSAALPPPPPPLTPPLSKTDRRPPSPPRSSHAEAVQAASGPSAMPAPVPVRFRDAAQIPPGSPLRGAMAVSRSSSAPPALSPSAPASPAAPRSEASLQILVAPSRSPSPSMALASSPPPPMPMPMPKSSPPKSSPASAAAAAAPADADDLPRGAAPRIVPPRAAIDAAPSTVDLDVLYASRRVDPGPLLPRTAIPEASRQQLVAFLRRASAAPAPAPAPADGDAPAASLIRSTLHAYVAAVAVSPAFRASATAAVAGADPDPDAAPPAGTAAATAAGAAVAVASHDEGRSLVVRPLIAGRRKREAEPAAPPAAKRPARALPGGADGHGLLAPPATRPPPAALHQWVFDVYVPTGADTPPVRATTLHVKQALTKRPLPRFDLRPQYLVSRTDGAALCALIRERLSPIGLALAEVPPAAATDRDHGGGNSDGGDGDDGDGDGNLSARFLDEMSGLRRSMFLSLTLAGSDDAWELHIQPQAHPTVMGYLCRTADLDAALHHACHQYLVEQRLPLLVNVDFLLAQPIRADDPLAAAHPERVVVLRPGQLVLLAPDAVAFLRWAAQAFVVGLTTARDDAYLTRLRRRLDPTGETITGPCVSTRLEHAWIARYTRDQPRHVAALAASPTHRTRLGLCSLGPLPPAARAAPAADAALAVHALDRFYPFMAQRAHDPRRAIAPLVLDCTLAGWAPNARRHVLRIMGPAPAAAAPVTKPDAAAVYRAARARAALDADLLGRARAALAETHERFFLGFAVLGPEADDDEDRRGGRAPGSRGGPHGAAPIHVGLPLLDCLDVAQRRQ</sequence>
<reference evidence="3" key="1">
    <citation type="journal article" date="2018" name="Nat. Microbiol.">
        <title>Leveraging single-cell genomics to expand the fungal tree of life.</title>
        <authorList>
            <person name="Ahrendt S.R."/>
            <person name="Quandt C.A."/>
            <person name="Ciobanu D."/>
            <person name="Clum A."/>
            <person name="Salamov A."/>
            <person name="Andreopoulos B."/>
            <person name="Cheng J.F."/>
            <person name="Woyke T."/>
            <person name="Pelin A."/>
            <person name="Henrissat B."/>
            <person name="Reynolds N.K."/>
            <person name="Benny G.L."/>
            <person name="Smith M.E."/>
            <person name="James T.Y."/>
            <person name="Grigoriev I.V."/>
        </authorList>
    </citation>
    <scope>NUCLEOTIDE SEQUENCE [LARGE SCALE GENOMIC DNA]</scope>
    <source>
        <strain evidence="3">ATCC 52028</strain>
    </source>
</reference>
<feature type="compositionally biased region" description="Low complexity" evidence="1">
    <location>
        <begin position="38"/>
        <end position="59"/>
    </location>
</feature>
<feature type="compositionally biased region" description="Gly residues" evidence="1">
    <location>
        <begin position="1790"/>
        <end position="1799"/>
    </location>
</feature>
<feature type="region of interest" description="Disordered" evidence="1">
    <location>
        <begin position="638"/>
        <end position="678"/>
    </location>
</feature>
<evidence type="ECO:0000256" key="1">
    <source>
        <dbReference type="SAM" id="MobiDB-lite"/>
    </source>
</evidence>
<feature type="compositionally biased region" description="Low complexity" evidence="1">
    <location>
        <begin position="1092"/>
        <end position="1140"/>
    </location>
</feature>
<gene>
    <name evidence="2" type="ORF">CXG81DRAFT_26296</name>
</gene>
<feature type="compositionally biased region" description="Low complexity" evidence="1">
    <location>
        <begin position="9"/>
        <end position="29"/>
    </location>
</feature>
<feature type="compositionally biased region" description="Basic and acidic residues" evidence="1">
    <location>
        <begin position="140"/>
        <end position="149"/>
    </location>
</feature>
<feature type="compositionally biased region" description="Low complexity" evidence="1">
    <location>
        <begin position="256"/>
        <end position="284"/>
    </location>
</feature>
<feature type="compositionally biased region" description="Low complexity" evidence="1">
    <location>
        <begin position="1177"/>
        <end position="1187"/>
    </location>
</feature>
<dbReference type="Proteomes" id="UP000274922">
    <property type="component" value="Unassembled WGS sequence"/>
</dbReference>
<feature type="compositionally biased region" description="Low complexity" evidence="1">
    <location>
        <begin position="67"/>
        <end position="95"/>
    </location>
</feature>
<feature type="compositionally biased region" description="Basic and acidic residues" evidence="1">
    <location>
        <begin position="847"/>
        <end position="869"/>
    </location>
</feature>
<feature type="region of interest" description="Disordered" evidence="1">
    <location>
        <begin position="945"/>
        <end position="1187"/>
    </location>
</feature>
<feature type="compositionally biased region" description="Low complexity" evidence="1">
    <location>
        <begin position="155"/>
        <end position="172"/>
    </location>
</feature>
<feature type="region of interest" description="Disordered" evidence="1">
    <location>
        <begin position="1"/>
        <end position="380"/>
    </location>
</feature>
<feature type="region of interest" description="Disordered" evidence="1">
    <location>
        <begin position="1780"/>
        <end position="1803"/>
    </location>
</feature>
<feature type="compositionally biased region" description="Low complexity" evidence="1">
    <location>
        <begin position="1336"/>
        <end position="1347"/>
    </location>
</feature>
<protein>
    <submittedName>
        <fullName evidence="2">Uncharacterized protein</fullName>
    </submittedName>
</protein>
<organism evidence="2 3">
    <name type="scientific">Caulochytrium protostelioides</name>
    <dbReference type="NCBI Taxonomy" id="1555241"/>
    <lineage>
        <taxon>Eukaryota</taxon>
        <taxon>Fungi</taxon>
        <taxon>Fungi incertae sedis</taxon>
        <taxon>Chytridiomycota</taxon>
        <taxon>Chytridiomycota incertae sedis</taxon>
        <taxon>Chytridiomycetes</taxon>
        <taxon>Caulochytriales</taxon>
        <taxon>Caulochytriaceae</taxon>
        <taxon>Caulochytrium</taxon>
    </lineage>
</organism>
<dbReference type="OrthoDB" id="10249888at2759"/>
<keyword evidence="3" id="KW-1185">Reference proteome</keyword>
<feature type="compositionally biased region" description="Low complexity" evidence="1">
    <location>
        <begin position="1020"/>
        <end position="1029"/>
    </location>
</feature>
<feature type="compositionally biased region" description="Polar residues" evidence="1">
    <location>
        <begin position="428"/>
        <end position="437"/>
    </location>
</feature>
<feature type="compositionally biased region" description="Pro residues" evidence="1">
    <location>
        <begin position="1030"/>
        <end position="1039"/>
    </location>
</feature>
<feature type="compositionally biased region" description="Low complexity" evidence="1">
    <location>
        <begin position="234"/>
        <end position="246"/>
    </location>
</feature>
<feature type="region of interest" description="Disordered" evidence="1">
    <location>
        <begin position="416"/>
        <end position="437"/>
    </location>
</feature>
<evidence type="ECO:0000313" key="2">
    <source>
        <dbReference type="EMBL" id="RKP00992.1"/>
    </source>
</evidence>
<feature type="compositionally biased region" description="Low complexity" evidence="1">
    <location>
        <begin position="1159"/>
        <end position="1170"/>
    </location>
</feature>
<feature type="region of interest" description="Disordered" evidence="1">
    <location>
        <begin position="1325"/>
        <end position="1360"/>
    </location>
</feature>
<evidence type="ECO:0000313" key="3">
    <source>
        <dbReference type="Proteomes" id="UP000274922"/>
    </source>
</evidence>
<feature type="compositionally biased region" description="Pro residues" evidence="1">
    <location>
        <begin position="1141"/>
        <end position="1158"/>
    </location>
</feature>
<proteinExistence type="predicted"/>
<feature type="compositionally biased region" description="Low complexity" evidence="1">
    <location>
        <begin position="811"/>
        <end position="836"/>
    </location>
</feature>
<feature type="compositionally biased region" description="Low complexity" evidence="1">
    <location>
        <begin position="904"/>
        <end position="917"/>
    </location>
</feature>
<name>A0A4P9X717_9FUNG</name>
<feature type="region of interest" description="Disordered" evidence="1">
    <location>
        <begin position="723"/>
        <end position="917"/>
    </location>
</feature>
<feature type="compositionally biased region" description="Pro residues" evidence="1">
    <location>
        <begin position="973"/>
        <end position="989"/>
    </location>
</feature>
<accession>A0A4P9X717</accession>
<feature type="compositionally biased region" description="Low complexity" evidence="1">
    <location>
        <begin position="313"/>
        <end position="331"/>
    </location>
</feature>
<dbReference type="STRING" id="1555241.A0A4P9X717"/>
<feature type="compositionally biased region" description="Low complexity" evidence="1">
    <location>
        <begin position="945"/>
        <end position="955"/>
    </location>
</feature>
<feature type="region of interest" description="Disordered" evidence="1">
    <location>
        <begin position="1442"/>
        <end position="1468"/>
    </location>
</feature>
<dbReference type="EMBL" id="ML014189">
    <property type="protein sequence ID" value="RKP00992.1"/>
    <property type="molecule type" value="Genomic_DNA"/>
</dbReference>